<dbReference type="RefSeq" id="WP_052650915.1">
    <property type="nucleotide sequence ID" value="NZ_CCXS01000001.1"/>
</dbReference>
<name>A0A098EK00_9BACL</name>
<accession>A0A098EK00</accession>
<dbReference type="FunFam" id="3.40.50.880:FF:000030">
    <property type="entry name" value="Gamma-glutamyl-gamma-aminobutyrate hydrolase PuuD"/>
    <property type="match status" value="1"/>
</dbReference>
<protein>
    <submittedName>
        <fullName evidence="1">Gamma-glutamyl-gamma-aminobutyrate hydrolase PuuD</fullName>
    </submittedName>
</protein>
<dbReference type="GO" id="GO:0006598">
    <property type="term" value="P:polyamine catabolic process"/>
    <property type="evidence" value="ECO:0007669"/>
    <property type="project" value="TreeGrafter"/>
</dbReference>
<evidence type="ECO:0000313" key="2">
    <source>
        <dbReference type="Proteomes" id="UP000043699"/>
    </source>
</evidence>
<dbReference type="GO" id="GO:0033969">
    <property type="term" value="F:gamma-glutamyl-gamma-aminobutyrate hydrolase activity"/>
    <property type="evidence" value="ECO:0007669"/>
    <property type="project" value="TreeGrafter"/>
</dbReference>
<dbReference type="STRING" id="1499687.BN1080_01119"/>
<dbReference type="InterPro" id="IPR044668">
    <property type="entry name" value="PuuD-like"/>
</dbReference>
<dbReference type="GO" id="GO:0005829">
    <property type="term" value="C:cytosol"/>
    <property type="evidence" value="ECO:0007669"/>
    <property type="project" value="TreeGrafter"/>
</dbReference>
<dbReference type="InterPro" id="IPR011697">
    <property type="entry name" value="Peptidase_C26"/>
</dbReference>
<evidence type="ECO:0000313" key="1">
    <source>
        <dbReference type="EMBL" id="CEG22197.1"/>
    </source>
</evidence>
<dbReference type="InterPro" id="IPR029062">
    <property type="entry name" value="Class_I_gatase-like"/>
</dbReference>
<dbReference type="PANTHER" id="PTHR43235:SF1">
    <property type="entry name" value="GLUTAMINE AMIDOTRANSFERASE PB2B2.05-RELATED"/>
    <property type="match status" value="1"/>
</dbReference>
<dbReference type="Proteomes" id="UP000043699">
    <property type="component" value="Unassembled WGS sequence"/>
</dbReference>
<dbReference type="Pfam" id="PF07722">
    <property type="entry name" value="Peptidase_C26"/>
    <property type="match status" value="1"/>
</dbReference>
<dbReference type="Gene3D" id="3.40.50.880">
    <property type="match status" value="1"/>
</dbReference>
<dbReference type="CDD" id="cd01745">
    <property type="entry name" value="GATase1_2"/>
    <property type="match status" value="1"/>
</dbReference>
<dbReference type="PANTHER" id="PTHR43235">
    <property type="entry name" value="GLUTAMINE AMIDOTRANSFERASE PB2B2.05-RELATED"/>
    <property type="match status" value="1"/>
</dbReference>
<gene>
    <name evidence="1" type="primary">puuD</name>
    <name evidence="1" type="ORF">BN1080_01119</name>
</gene>
<reference evidence="1 2" key="1">
    <citation type="submission" date="2014-09" db="EMBL/GenBank/DDBJ databases">
        <authorList>
            <person name="Urmite Genomes Urmite Genomes"/>
        </authorList>
    </citation>
    <scope>NUCLEOTIDE SEQUENCE [LARGE SCALE GENOMIC DNA]</scope>
    <source>
        <strain evidence="1 2">ES2</strain>
    </source>
</reference>
<dbReference type="OrthoDB" id="9813383at2"/>
<dbReference type="EMBL" id="CCXS01000001">
    <property type="protein sequence ID" value="CEG22197.1"/>
    <property type="molecule type" value="Genomic_DNA"/>
</dbReference>
<organism evidence="1 2">
    <name type="scientific">Planococcus massiliensis</name>
    <dbReference type="NCBI Taxonomy" id="1499687"/>
    <lineage>
        <taxon>Bacteria</taxon>
        <taxon>Bacillati</taxon>
        <taxon>Bacillota</taxon>
        <taxon>Bacilli</taxon>
        <taxon>Bacillales</taxon>
        <taxon>Caryophanaceae</taxon>
        <taxon>Planococcus</taxon>
    </lineage>
</organism>
<keyword evidence="1" id="KW-0378">Hydrolase</keyword>
<keyword evidence="2" id="KW-1185">Reference proteome</keyword>
<dbReference type="AlphaFoldDB" id="A0A098EK00"/>
<dbReference type="SUPFAM" id="SSF52317">
    <property type="entry name" value="Class I glutamine amidotransferase-like"/>
    <property type="match status" value="1"/>
</dbReference>
<proteinExistence type="predicted"/>
<sequence>MKNEHKPVIGITARVEKDQMYTLDPVYGKAILQAGGLPLIVPIVDEEDIPLLCERLDGLIVTGGGDINPTLYGEEPHIRLGAVYPGSDQYEKELILNFLELDKPFIGMCRGMQMLNVSLGGTIYQDLEAQYEGTLYQHKQMAMRTHRTHSVTLEDDSRLIKIMEEKTFNVNSFHHQGIKDVSDKLKVAGRAADGLVEALESENHQFVMGIQWHPEEFALQGDEASKKIFERFVKECRKDKMQNQK</sequence>
<dbReference type="PROSITE" id="PS51273">
    <property type="entry name" value="GATASE_TYPE_1"/>
    <property type="match status" value="1"/>
</dbReference>